<dbReference type="EMBL" id="BK059118">
    <property type="protein sequence ID" value="DAE32220.1"/>
    <property type="molecule type" value="Genomic_DNA"/>
</dbReference>
<evidence type="ECO:0000313" key="1">
    <source>
        <dbReference type="EMBL" id="DAE32220.1"/>
    </source>
</evidence>
<proteinExistence type="predicted"/>
<protein>
    <submittedName>
        <fullName evidence="1">Uncharacterized protein</fullName>
    </submittedName>
</protein>
<accession>A0A8S5RMI9</accession>
<organism evidence="1">
    <name type="scientific">virus sp. ctLpa4</name>
    <dbReference type="NCBI Taxonomy" id="2825814"/>
    <lineage>
        <taxon>Viruses</taxon>
    </lineage>
</organism>
<reference evidence="1" key="1">
    <citation type="journal article" date="2021" name="Proc. Natl. Acad. Sci. U.S.A.">
        <title>A Catalog of Tens of Thousands of Viruses from Human Metagenomes Reveals Hidden Associations with Chronic Diseases.</title>
        <authorList>
            <person name="Tisza M.J."/>
            <person name="Buck C.B."/>
        </authorList>
    </citation>
    <scope>NUCLEOTIDE SEQUENCE</scope>
    <source>
        <strain evidence="1">CtLpa4</strain>
    </source>
</reference>
<sequence length="238" mass="26230">MNELQEKILALLVAKFQGVRKDGLQHLAAAIGLQVTTEEEANQVVDKLTADKVSAFVTEWRRTADAEISKANQTYENSLKEKYDFVEKGKPTPPTGQPTPTEGAGGAVTLDAISKLIDDKLKGVQDSITTLNADKVADSRRKLFVAKLDEAKVEGRQREMMLRNFDRINTFANDDDFNNYMTEAQGDIAALQQERADQGLQGHEKPLFGAVNKEGISSGVAEFIKERTESKTLTGKEV</sequence>
<name>A0A8S5RMI9_9VIRU</name>